<comment type="caution">
    <text evidence="1">The sequence shown here is derived from an EMBL/GenBank/DDBJ whole genome shotgun (WGS) entry which is preliminary data.</text>
</comment>
<gene>
    <name evidence="1" type="ORF">NPIL_89351</name>
</gene>
<dbReference type="AlphaFoldDB" id="A0A8X6N1A0"/>
<evidence type="ECO:0000313" key="1">
    <source>
        <dbReference type="EMBL" id="GFS88293.1"/>
    </source>
</evidence>
<evidence type="ECO:0000313" key="2">
    <source>
        <dbReference type="Proteomes" id="UP000887013"/>
    </source>
</evidence>
<name>A0A8X6N1A0_NEPPI</name>
<keyword evidence="2" id="KW-1185">Reference proteome</keyword>
<sequence length="142" mass="16162">MSFYITKFRNRKVVLHNKNHSVCDPPYRVIHSSVHSIFSTLGEQKESNTVFPQGVVTTLWACALLSKLLSEKRTISPEAHRGNSNKVSKDGQWKEMAGIRSSPIVESLVMNAPEISKFMVFCFTDTSCSERENIETFLHKKK</sequence>
<reference evidence="1" key="1">
    <citation type="submission" date="2020-08" db="EMBL/GenBank/DDBJ databases">
        <title>Multicomponent nature underlies the extraordinary mechanical properties of spider dragline silk.</title>
        <authorList>
            <person name="Kono N."/>
            <person name="Nakamura H."/>
            <person name="Mori M."/>
            <person name="Yoshida Y."/>
            <person name="Ohtoshi R."/>
            <person name="Malay A.D."/>
            <person name="Moran D.A.P."/>
            <person name="Tomita M."/>
            <person name="Numata K."/>
            <person name="Arakawa K."/>
        </authorList>
    </citation>
    <scope>NUCLEOTIDE SEQUENCE</scope>
</reference>
<organism evidence="1 2">
    <name type="scientific">Nephila pilipes</name>
    <name type="common">Giant wood spider</name>
    <name type="synonym">Nephila maculata</name>
    <dbReference type="NCBI Taxonomy" id="299642"/>
    <lineage>
        <taxon>Eukaryota</taxon>
        <taxon>Metazoa</taxon>
        <taxon>Ecdysozoa</taxon>
        <taxon>Arthropoda</taxon>
        <taxon>Chelicerata</taxon>
        <taxon>Arachnida</taxon>
        <taxon>Araneae</taxon>
        <taxon>Araneomorphae</taxon>
        <taxon>Entelegynae</taxon>
        <taxon>Araneoidea</taxon>
        <taxon>Nephilidae</taxon>
        <taxon>Nephila</taxon>
    </lineage>
</organism>
<accession>A0A8X6N1A0</accession>
<dbReference type="EMBL" id="BMAW01052957">
    <property type="protein sequence ID" value="GFS88293.1"/>
    <property type="molecule type" value="Genomic_DNA"/>
</dbReference>
<protein>
    <submittedName>
        <fullName evidence="1">Uncharacterized protein</fullName>
    </submittedName>
</protein>
<dbReference type="Proteomes" id="UP000887013">
    <property type="component" value="Unassembled WGS sequence"/>
</dbReference>
<proteinExistence type="predicted"/>